<feature type="domain" description="Carboxylesterase type B" evidence="7">
    <location>
        <begin position="7"/>
        <end position="531"/>
    </location>
</feature>
<sequence>MDRQQQGPVLSLKQGKIQGVIENTVYGDSDHFLAFRGIPYAKAPIGKLRFKDPLPAEGWEGIRDGSKFGNVAIQVDTVTGELIGSDDCLYLNVYKPKRIEMSVKLPVMVWVHGGGFYLGSGNDDMYGPDYIVRKDIIFVTFNYRLGVLVRVMFCFNISSEQHEVDEVAPGNQGLKDQVMALRWVRDNIAVFGGDPQNVTIFGGSAGASSVHYLTISPLAEGLFHKAIAQSGLATNFWASTLDEPRKYGYQLSEKLGFKSFDPKAVFDFLRKVDVKKLIKYQSYEKLMIFSPFLPGVDNKSKNPFLTQPPEIAMQLGTKVPILLGLNNEEGSFFLGSSTILPSLLERIRRLKSTFEDLISPAIARKLKEKDITVNDFERLYFGEKSFERAELSENMHFLGDVMFYYHIFEFIRILSKVNKYPVYFYKFSYECTNASFMKTILEIQIPGATHGDELFYIFYGKLQKLLSLEPHTPGTKDYKIMEYFTQLWTDFAKTGNPTPVTTELIPVLWEPLKRNANEYNYFNIDENLRMESIPMGIQRFEWNTMMKNKL</sequence>
<evidence type="ECO:0000313" key="9">
    <source>
        <dbReference type="Proteomes" id="UP001607302"/>
    </source>
</evidence>
<dbReference type="PROSITE" id="PS00941">
    <property type="entry name" value="CARBOXYLESTERASE_B_2"/>
    <property type="match status" value="1"/>
</dbReference>
<evidence type="ECO:0000256" key="6">
    <source>
        <dbReference type="RuleBase" id="RU361235"/>
    </source>
</evidence>
<evidence type="ECO:0000256" key="1">
    <source>
        <dbReference type="ARBA" id="ARBA00005964"/>
    </source>
</evidence>
<dbReference type="PROSITE" id="PS00122">
    <property type="entry name" value="CARBOXYLESTERASE_B_1"/>
    <property type="match status" value="1"/>
</dbReference>
<keyword evidence="4" id="KW-1015">Disulfide bond</keyword>
<dbReference type="Gene3D" id="3.40.50.1820">
    <property type="entry name" value="alpha/beta hydrolase"/>
    <property type="match status" value="1"/>
</dbReference>
<evidence type="ECO:0000256" key="3">
    <source>
        <dbReference type="ARBA" id="ARBA00022801"/>
    </source>
</evidence>
<keyword evidence="3 6" id="KW-0378">Hydrolase</keyword>
<keyword evidence="2" id="KW-0719">Serine esterase</keyword>
<dbReference type="InterPro" id="IPR050309">
    <property type="entry name" value="Type-B_Carboxylest/Lipase"/>
</dbReference>
<dbReference type="InterPro" id="IPR029058">
    <property type="entry name" value="AB_hydrolase_fold"/>
</dbReference>
<dbReference type="EMBL" id="JAUDFV010000110">
    <property type="protein sequence ID" value="KAL2730930.1"/>
    <property type="molecule type" value="Genomic_DNA"/>
</dbReference>
<evidence type="ECO:0000256" key="4">
    <source>
        <dbReference type="ARBA" id="ARBA00023157"/>
    </source>
</evidence>
<accession>A0ABD2BE20</accession>
<gene>
    <name evidence="8" type="ORF">V1478_005343</name>
</gene>
<protein>
    <recommendedName>
        <fullName evidence="6">Carboxylic ester hydrolase</fullName>
        <ecNumber evidence="6">3.1.1.-</ecNumber>
    </recommendedName>
</protein>
<dbReference type="Pfam" id="PF00135">
    <property type="entry name" value="COesterase"/>
    <property type="match status" value="1"/>
</dbReference>
<dbReference type="GO" id="GO:0052689">
    <property type="term" value="F:carboxylic ester hydrolase activity"/>
    <property type="evidence" value="ECO:0007669"/>
    <property type="project" value="UniProtKB-KW"/>
</dbReference>
<evidence type="ECO:0000259" key="7">
    <source>
        <dbReference type="Pfam" id="PF00135"/>
    </source>
</evidence>
<dbReference type="PANTHER" id="PTHR11559">
    <property type="entry name" value="CARBOXYLESTERASE"/>
    <property type="match status" value="1"/>
</dbReference>
<proteinExistence type="inferred from homology"/>
<evidence type="ECO:0000256" key="5">
    <source>
        <dbReference type="ARBA" id="ARBA00023180"/>
    </source>
</evidence>
<dbReference type="EC" id="3.1.1.-" evidence="6"/>
<comment type="similarity">
    <text evidence="1 6">Belongs to the type-B carboxylesterase/lipase family.</text>
</comment>
<dbReference type="SUPFAM" id="SSF53474">
    <property type="entry name" value="alpha/beta-Hydrolases"/>
    <property type="match status" value="1"/>
</dbReference>
<evidence type="ECO:0000256" key="2">
    <source>
        <dbReference type="ARBA" id="ARBA00022487"/>
    </source>
</evidence>
<dbReference type="AlphaFoldDB" id="A0ABD2BE20"/>
<comment type="caution">
    <text evidence="8">The sequence shown here is derived from an EMBL/GenBank/DDBJ whole genome shotgun (WGS) entry which is preliminary data.</text>
</comment>
<dbReference type="Proteomes" id="UP001607302">
    <property type="component" value="Unassembled WGS sequence"/>
</dbReference>
<keyword evidence="5" id="KW-0325">Glycoprotein</keyword>
<evidence type="ECO:0000313" key="8">
    <source>
        <dbReference type="EMBL" id="KAL2730930.1"/>
    </source>
</evidence>
<keyword evidence="9" id="KW-1185">Reference proteome</keyword>
<dbReference type="InterPro" id="IPR002018">
    <property type="entry name" value="CarbesteraseB"/>
</dbReference>
<dbReference type="InterPro" id="IPR019826">
    <property type="entry name" value="Carboxylesterase_B_AS"/>
</dbReference>
<organism evidence="8 9">
    <name type="scientific">Vespula squamosa</name>
    <name type="common">Southern yellow jacket</name>
    <name type="synonym">Wasp</name>
    <dbReference type="NCBI Taxonomy" id="30214"/>
    <lineage>
        <taxon>Eukaryota</taxon>
        <taxon>Metazoa</taxon>
        <taxon>Ecdysozoa</taxon>
        <taxon>Arthropoda</taxon>
        <taxon>Hexapoda</taxon>
        <taxon>Insecta</taxon>
        <taxon>Pterygota</taxon>
        <taxon>Neoptera</taxon>
        <taxon>Endopterygota</taxon>
        <taxon>Hymenoptera</taxon>
        <taxon>Apocrita</taxon>
        <taxon>Aculeata</taxon>
        <taxon>Vespoidea</taxon>
        <taxon>Vespidae</taxon>
        <taxon>Vespinae</taxon>
        <taxon>Vespula</taxon>
    </lineage>
</organism>
<name>A0ABD2BE20_VESSQ</name>
<dbReference type="InterPro" id="IPR019819">
    <property type="entry name" value="Carboxylesterase_B_CS"/>
</dbReference>
<reference evidence="8 9" key="1">
    <citation type="journal article" date="2024" name="Ann. Entomol. Soc. Am.">
        <title>Genomic analyses of the southern and eastern yellowjacket wasps (Hymenoptera: Vespidae) reveal evolutionary signatures of social life.</title>
        <authorList>
            <person name="Catto M.A."/>
            <person name="Caine P.B."/>
            <person name="Orr S.E."/>
            <person name="Hunt B.G."/>
            <person name="Goodisman M.A.D."/>
        </authorList>
    </citation>
    <scope>NUCLEOTIDE SEQUENCE [LARGE SCALE GENOMIC DNA]</scope>
    <source>
        <strain evidence="8">233</strain>
        <tissue evidence="8">Head and thorax</tissue>
    </source>
</reference>